<dbReference type="AlphaFoldDB" id="A0A6P7HPJ9"/>
<feature type="domain" description="Centrosome-associated FAM110 C-terminal" evidence="3">
    <location>
        <begin position="289"/>
        <end position="396"/>
    </location>
</feature>
<reference evidence="6" key="1">
    <citation type="submission" date="2025-08" db="UniProtKB">
        <authorList>
            <consortium name="RefSeq"/>
        </authorList>
    </citation>
    <scope>IDENTIFICATION</scope>
</reference>
<dbReference type="Pfam" id="PF14160">
    <property type="entry name" value="FAM110_C"/>
    <property type="match status" value="1"/>
</dbReference>
<dbReference type="GeneID" id="114428351"/>
<feature type="region of interest" description="Disordered" evidence="2">
    <location>
        <begin position="120"/>
        <end position="169"/>
    </location>
</feature>
<organism evidence="5 6">
    <name type="scientific">Parambassis ranga</name>
    <name type="common">Indian glassy fish</name>
    <dbReference type="NCBI Taxonomy" id="210632"/>
    <lineage>
        <taxon>Eukaryota</taxon>
        <taxon>Metazoa</taxon>
        <taxon>Chordata</taxon>
        <taxon>Craniata</taxon>
        <taxon>Vertebrata</taxon>
        <taxon>Euteleostomi</taxon>
        <taxon>Actinopterygii</taxon>
        <taxon>Neopterygii</taxon>
        <taxon>Teleostei</taxon>
        <taxon>Neoteleostei</taxon>
        <taxon>Acanthomorphata</taxon>
        <taxon>Ovalentaria</taxon>
        <taxon>Ambassidae</taxon>
        <taxon>Parambassis</taxon>
    </lineage>
</organism>
<evidence type="ECO:0000313" key="5">
    <source>
        <dbReference type="Proteomes" id="UP000515145"/>
    </source>
</evidence>
<evidence type="ECO:0000313" key="6">
    <source>
        <dbReference type="RefSeq" id="XP_028252497.1"/>
    </source>
</evidence>
<protein>
    <submittedName>
        <fullName evidence="6">Protein FAM110C</fullName>
    </submittedName>
</protein>
<evidence type="ECO:0000256" key="2">
    <source>
        <dbReference type="SAM" id="MobiDB-lite"/>
    </source>
</evidence>
<dbReference type="InterPro" id="IPR025740">
    <property type="entry name" value="FAM110"/>
</dbReference>
<dbReference type="RefSeq" id="XP_028252497.1">
    <property type="nucleotide sequence ID" value="XM_028396696.1"/>
</dbReference>
<sequence>MGGVMRAVFEQTRRNLLVIRAQAKNRLEWNFSSKSVDSAGLSTLLEYNGFGCCLITTMETSDTIKILGKGPEYLRKQMELESEAKGRMSAVERLALSKPKYVKSQQVVNSTQEPVISIGSASVSSTGSSNRSSNRSGNLLLGGNPTEHVAAAHGCSSPGEVRRSSSKKRPDSLLLYRQKCELLSRTTHDRQHRISRKLLLSSVNKNASLPEATNKEFQSEGNKERITTPEGTAKECSIHVVTSQSKKRNGVTEQYSNRGIDSGTKLNAGVANQSSGLLTVPESERRSGKGVSRSHSDISSRYSKNFADFDAFFKYCGLDGEVIESLGRGNFSAHSDEIAMNIRSVSISTSDDGFSRNSDDSDGLHEDELQEKIREGTSVIERNARIIKWLYSCKNATETGKKLRDLD</sequence>
<dbReference type="FunCoup" id="A0A6P7HPJ9">
    <property type="interactions" value="638"/>
</dbReference>
<dbReference type="Proteomes" id="UP000515145">
    <property type="component" value="Chromosome 24"/>
</dbReference>
<feature type="compositionally biased region" description="Basic and acidic residues" evidence="2">
    <location>
        <begin position="160"/>
        <end position="169"/>
    </location>
</feature>
<keyword evidence="5" id="KW-1185">Reference proteome</keyword>
<feature type="domain" description="Centrosome-associated FAM110 N-terminal" evidence="4">
    <location>
        <begin position="64"/>
        <end position="115"/>
    </location>
</feature>
<dbReference type="PANTHER" id="PTHR14758:SF5">
    <property type="entry name" value="PROTEIN FAM110C"/>
    <property type="match status" value="1"/>
</dbReference>
<proteinExistence type="inferred from homology"/>
<feature type="region of interest" description="Disordered" evidence="2">
    <location>
        <begin position="247"/>
        <end position="266"/>
    </location>
</feature>
<dbReference type="CTD" id="642273"/>
<gene>
    <name evidence="6" type="primary">fam110c</name>
</gene>
<dbReference type="InParanoid" id="A0A6P7HPJ9"/>
<evidence type="ECO:0000256" key="1">
    <source>
        <dbReference type="ARBA" id="ARBA00010576"/>
    </source>
</evidence>
<dbReference type="Pfam" id="PF14161">
    <property type="entry name" value="FAM110_N"/>
    <property type="match status" value="1"/>
</dbReference>
<evidence type="ECO:0000259" key="3">
    <source>
        <dbReference type="Pfam" id="PF14160"/>
    </source>
</evidence>
<accession>A0A6P7HPJ9</accession>
<evidence type="ECO:0000259" key="4">
    <source>
        <dbReference type="Pfam" id="PF14161"/>
    </source>
</evidence>
<dbReference type="InterPro" id="IPR025739">
    <property type="entry name" value="FAM110_N"/>
</dbReference>
<dbReference type="InterPro" id="IPR025741">
    <property type="entry name" value="FAM110_C"/>
</dbReference>
<name>A0A6P7HPJ9_9TELE</name>
<comment type="similarity">
    <text evidence="1">Belongs to the FAM110 family.</text>
</comment>
<dbReference type="PANTHER" id="PTHR14758">
    <property type="entry name" value="AGAP005440-PA"/>
    <property type="match status" value="1"/>
</dbReference>
<dbReference type="OrthoDB" id="10028183at2759"/>
<feature type="compositionally biased region" description="Low complexity" evidence="2">
    <location>
        <begin position="120"/>
        <end position="144"/>
    </location>
</feature>